<comment type="subunit">
    <text evidence="4 10">Homotrimer.</text>
</comment>
<dbReference type="EC" id="4.1.1.112" evidence="10"/>
<dbReference type="RefSeq" id="WP_147703684.1">
    <property type="nucleotide sequence ID" value="NZ_VDUY01000002.1"/>
</dbReference>
<evidence type="ECO:0000256" key="5">
    <source>
        <dbReference type="ARBA" id="ARBA00022723"/>
    </source>
</evidence>
<keyword evidence="12" id="KW-1185">Reference proteome</keyword>
<comment type="caution">
    <text evidence="11">The sequence shown here is derived from an EMBL/GenBank/DDBJ whole genome shotgun (WGS) entry which is preliminary data.</text>
</comment>
<dbReference type="GO" id="GO:0008428">
    <property type="term" value="F:ribonuclease inhibitor activity"/>
    <property type="evidence" value="ECO:0007669"/>
    <property type="project" value="InterPro"/>
</dbReference>
<keyword evidence="6 10" id="KW-0456">Lyase</keyword>
<comment type="similarity">
    <text evidence="3 10">Belongs to the class II aldolase/RraA-like family.</text>
</comment>
<comment type="catalytic activity">
    <reaction evidence="8 10">
        <text>oxaloacetate + H(+) = pyruvate + CO2</text>
        <dbReference type="Rhea" id="RHEA:15641"/>
        <dbReference type="ChEBI" id="CHEBI:15361"/>
        <dbReference type="ChEBI" id="CHEBI:15378"/>
        <dbReference type="ChEBI" id="CHEBI:16452"/>
        <dbReference type="ChEBI" id="CHEBI:16526"/>
        <dbReference type="EC" id="4.1.1.112"/>
    </reaction>
</comment>
<dbReference type="GO" id="GO:0051252">
    <property type="term" value="P:regulation of RNA metabolic process"/>
    <property type="evidence" value="ECO:0007669"/>
    <property type="project" value="InterPro"/>
</dbReference>
<dbReference type="InterPro" id="IPR010203">
    <property type="entry name" value="RraA"/>
</dbReference>
<comment type="cofactor">
    <cofactor evidence="2 10">
        <name>a divalent metal cation</name>
        <dbReference type="ChEBI" id="CHEBI:60240"/>
    </cofactor>
</comment>
<organism evidence="11 12">
    <name type="scientific">Zeimonas arvi</name>
    <dbReference type="NCBI Taxonomy" id="2498847"/>
    <lineage>
        <taxon>Bacteria</taxon>
        <taxon>Pseudomonadati</taxon>
        <taxon>Pseudomonadota</taxon>
        <taxon>Betaproteobacteria</taxon>
        <taxon>Burkholderiales</taxon>
        <taxon>Burkholderiaceae</taxon>
        <taxon>Zeimonas</taxon>
    </lineage>
</organism>
<dbReference type="SUPFAM" id="SSF89562">
    <property type="entry name" value="RraA-like"/>
    <property type="match status" value="1"/>
</dbReference>
<evidence type="ECO:0000313" key="12">
    <source>
        <dbReference type="Proteomes" id="UP000321548"/>
    </source>
</evidence>
<name>A0A5C8P1E1_9BURK</name>
<dbReference type="GO" id="GO:0008948">
    <property type="term" value="F:oxaloacetate decarboxylase activity"/>
    <property type="evidence" value="ECO:0007669"/>
    <property type="project" value="UniProtKB-EC"/>
</dbReference>
<feature type="binding site" evidence="9">
    <location>
        <position position="111"/>
    </location>
    <ligand>
        <name>substrate</name>
    </ligand>
</feature>
<dbReference type="InterPro" id="IPR036704">
    <property type="entry name" value="RraA/RraA-like_sf"/>
</dbReference>
<protein>
    <recommendedName>
        <fullName evidence="10">4-hydroxy-4-methyl-2-oxoglutarate aldolase</fullName>
        <shortName evidence="10">HMG aldolase</shortName>
        <ecNumber evidence="10">4.1.1.112</ecNumber>
        <ecNumber evidence="10">4.1.3.17</ecNumber>
    </recommendedName>
    <alternativeName>
        <fullName evidence="10">Oxaloacetate decarboxylase</fullName>
    </alternativeName>
</protein>
<dbReference type="Gene3D" id="3.50.30.40">
    <property type="entry name" value="Ribonuclease E inhibitor RraA/RraA-like"/>
    <property type="match status" value="1"/>
</dbReference>
<dbReference type="NCBIfam" id="NF006875">
    <property type="entry name" value="PRK09372.1"/>
    <property type="match status" value="1"/>
</dbReference>
<evidence type="ECO:0000256" key="9">
    <source>
        <dbReference type="PIRSR" id="PIRSR605493-1"/>
    </source>
</evidence>
<accession>A0A5C8P1E1</accession>
<evidence type="ECO:0000256" key="6">
    <source>
        <dbReference type="ARBA" id="ARBA00023239"/>
    </source>
</evidence>
<dbReference type="PANTHER" id="PTHR33254:SF4">
    <property type="entry name" value="4-HYDROXY-4-METHYL-2-OXOGLUTARATE ALDOLASE 3-RELATED"/>
    <property type="match status" value="1"/>
</dbReference>
<dbReference type="AlphaFoldDB" id="A0A5C8P1E1"/>
<gene>
    <name evidence="11" type="ORF">FHP08_07165</name>
</gene>
<evidence type="ECO:0000256" key="10">
    <source>
        <dbReference type="RuleBase" id="RU004338"/>
    </source>
</evidence>
<proteinExistence type="inferred from homology"/>
<dbReference type="Proteomes" id="UP000321548">
    <property type="component" value="Unassembled WGS sequence"/>
</dbReference>
<keyword evidence="5 9" id="KW-0479">Metal-binding</keyword>
<reference evidence="11 12" key="1">
    <citation type="submission" date="2019-06" db="EMBL/GenBank/DDBJ databases">
        <title>Quisquiliibacterium sp. nov., isolated from a maize field.</title>
        <authorList>
            <person name="Lin S.-Y."/>
            <person name="Tsai C.-F."/>
            <person name="Young C.-C."/>
        </authorList>
    </citation>
    <scope>NUCLEOTIDE SEQUENCE [LARGE SCALE GENOMIC DNA]</scope>
    <source>
        <strain evidence="11 12">CC-CFT501</strain>
    </source>
</reference>
<dbReference type="EMBL" id="VDUY01000002">
    <property type="protein sequence ID" value="TXL67371.1"/>
    <property type="molecule type" value="Genomic_DNA"/>
</dbReference>
<feature type="binding site" evidence="9">
    <location>
        <position position="112"/>
    </location>
    <ligand>
        <name>Mg(2+)</name>
        <dbReference type="ChEBI" id="CHEBI:18420"/>
    </ligand>
</feature>
<dbReference type="OrthoDB" id="943692at2"/>
<evidence type="ECO:0000256" key="3">
    <source>
        <dbReference type="ARBA" id="ARBA00008621"/>
    </source>
</evidence>
<sequence>MTDIPQAATPAFATTDLCDDNEPLLATGELRVLPPAFRAWGRHARFAGPVATVRCDDDNSMVRKALETPGQGRVLVVDGGGSLRCALLGGNLAVLAEKNGWAGVLVDGCVRDTAEIDACRLGVRALAAHPRRSDRRGSGEREVSVEICGVKIAPGDWCYADADGVVIADRALHPV</sequence>
<dbReference type="CDD" id="cd16841">
    <property type="entry name" value="RraA_family"/>
    <property type="match status" value="1"/>
</dbReference>
<comment type="function">
    <text evidence="7 10">Catalyzes the aldol cleavage of 4-hydroxy-4-methyl-2-oxoglutarate (HMG) into 2 molecules of pyruvate. Also contains a secondary oxaloacetate (OAA) decarboxylase activity due to the common pyruvate enolate transition state formed following C-C bond cleavage in the retro-aldol and decarboxylation reactions.</text>
</comment>
<evidence type="ECO:0000256" key="7">
    <source>
        <dbReference type="ARBA" id="ARBA00025046"/>
    </source>
</evidence>
<comment type="cofactor">
    <cofactor evidence="9">
        <name>Mg(2+)</name>
        <dbReference type="ChEBI" id="CHEBI:18420"/>
    </cofactor>
</comment>
<evidence type="ECO:0000256" key="4">
    <source>
        <dbReference type="ARBA" id="ARBA00011233"/>
    </source>
</evidence>
<dbReference type="GO" id="GO:0046872">
    <property type="term" value="F:metal ion binding"/>
    <property type="evidence" value="ECO:0007669"/>
    <property type="project" value="UniProtKB-KW"/>
</dbReference>
<dbReference type="InterPro" id="IPR005493">
    <property type="entry name" value="RraA/RraA-like"/>
</dbReference>
<comment type="catalytic activity">
    <reaction evidence="1 10">
        <text>4-hydroxy-4-methyl-2-oxoglutarate = 2 pyruvate</text>
        <dbReference type="Rhea" id="RHEA:22748"/>
        <dbReference type="ChEBI" id="CHEBI:15361"/>
        <dbReference type="ChEBI" id="CHEBI:58276"/>
        <dbReference type="EC" id="4.1.3.17"/>
    </reaction>
</comment>
<evidence type="ECO:0000256" key="8">
    <source>
        <dbReference type="ARBA" id="ARBA00047973"/>
    </source>
</evidence>
<evidence type="ECO:0000313" key="11">
    <source>
        <dbReference type="EMBL" id="TXL67371.1"/>
    </source>
</evidence>
<dbReference type="GO" id="GO:0047443">
    <property type="term" value="F:4-hydroxy-4-methyl-2-oxoglutarate aldolase activity"/>
    <property type="evidence" value="ECO:0007669"/>
    <property type="project" value="UniProtKB-EC"/>
</dbReference>
<evidence type="ECO:0000256" key="2">
    <source>
        <dbReference type="ARBA" id="ARBA00001968"/>
    </source>
</evidence>
<evidence type="ECO:0000256" key="1">
    <source>
        <dbReference type="ARBA" id="ARBA00001342"/>
    </source>
</evidence>
<dbReference type="Pfam" id="PF03737">
    <property type="entry name" value="RraA-like"/>
    <property type="match status" value="1"/>
</dbReference>
<dbReference type="PANTHER" id="PTHR33254">
    <property type="entry name" value="4-HYDROXY-4-METHYL-2-OXOGLUTARATE ALDOLASE 3-RELATED"/>
    <property type="match status" value="1"/>
</dbReference>
<dbReference type="NCBIfam" id="TIGR01935">
    <property type="entry name" value="NOT-MenG"/>
    <property type="match status" value="1"/>
</dbReference>
<dbReference type="EC" id="4.1.3.17" evidence="10"/>
<feature type="binding site" evidence="9">
    <location>
        <begin position="89"/>
        <end position="92"/>
    </location>
    <ligand>
        <name>substrate</name>
    </ligand>
</feature>
<keyword evidence="9" id="KW-0460">Magnesium</keyword>